<evidence type="ECO:0000256" key="1">
    <source>
        <dbReference type="ARBA" id="ARBA00004123"/>
    </source>
</evidence>
<keyword evidence="3 7" id="KW-0507">mRNA processing</keyword>
<keyword evidence="5 7" id="KW-0508">mRNA splicing</keyword>
<dbReference type="STRING" id="1230905.A0A1G4KFU1"/>
<organism evidence="8 9">
    <name type="scientific">Lachancea mirantina</name>
    <dbReference type="NCBI Taxonomy" id="1230905"/>
    <lineage>
        <taxon>Eukaryota</taxon>
        <taxon>Fungi</taxon>
        <taxon>Dikarya</taxon>
        <taxon>Ascomycota</taxon>
        <taxon>Saccharomycotina</taxon>
        <taxon>Saccharomycetes</taxon>
        <taxon>Saccharomycetales</taxon>
        <taxon>Saccharomycetaceae</taxon>
        <taxon>Lachancea</taxon>
    </lineage>
</organism>
<keyword evidence="4 7" id="KW-0747">Spliceosome</keyword>
<sequence>MPREFQNDETLSHKQLNRQSTSLVIPQLTRVRIQNSMYYKINLDPCAQRGLNMKQLSKTLVQNLGTVRSGVRNFRLACGGVEFKCLLMKLVQLRPTWSEIVLLLKRGHPEKSKFDNKYLVVLLLVYLRVQYFYLTWNDNEERRAINTLADLDSQGDVTAEKLVNVFRFFIRDYRKIKSLPLDQDFWSNSFDKQAVVLHVDEILDWLCTEESIWGLPLGKCRWCDIFADYSSSESSSEESDEDPEVSG</sequence>
<comment type="subcellular location">
    <subcellularLocation>
        <location evidence="1 7">Nucleus</location>
    </subcellularLocation>
</comment>
<dbReference type="EMBL" id="LT598468">
    <property type="protein sequence ID" value="SCV03432.1"/>
    <property type="molecule type" value="Genomic_DNA"/>
</dbReference>
<reference evidence="9" key="1">
    <citation type="submission" date="2016-03" db="EMBL/GenBank/DDBJ databases">
        <authorList>
            <person name="Devillers H."/>
        </authorList>
    </citation>
    <scope>NUCLEOTIDE SEQUENCE [LARGE SCALE GENOMIC DNA]</scope>
</reference>
<evidence type="ECO:0000256" key="4">
    <source>
        <dbReference type="ARBA" id="ARBA00022728"/>
    </source>
</evidence>
<dbReference type="GO" id="GO:0005681">
    <property type="term" value="C:spliceosomal complex"/>
    <property type="evidence" value="ECO:0007669"/>
    <property type="project" value="UniProtKB-KW"/>
</dbReference>
<dbReference type="InterPro" id="IPR005037">
    <property type="entry name" value="PRP38"/>
</dbReference>
<dbReference type="GO" id="GO:0000398">
    <property type="term" value="P:mRNA splicing, via spliceosome"/>
    <property type="evidence" value="ECO:0007669"/>
    <property type="project" value="UniProtKB-UniRule"/>
</dbReference>
<dbReference type="Proteomes" id="UP000191024">
    <property type="component" value="Chromosome H"/>
</dbReference>
<protein>
    <recommendedName>
        <fullName evidence="7">Pre-mRNA-splicing factor 38</fullName>
    </recommendedName>
</protein>
<dbReference type="Pfam" id="PF03371">
    <property type="entry name" value="PRP38"/>
    <property type="match status" value="1"/>
</dbReference>
<evidence type="ECO:0000256" key="7">
    <source>
        <dbReference type="RuleBase" id="RU367025"/>
    </source>
</evidence>
<evidence type="ECO:0000256" key="5">
    <source>
        <dbReference type="ARBA" id="ARBA00023187"/>
    </source>
</evidence>
<evidence type="ECO:0000256" key="6">
    <source>
        <dbReference type="ARBA" id="ARBA00023242"/>
    </source>
</evidence>
<dbReference type="PANTHER" id="PTHR23142">
    <property type="entry name" value="PRE-MRNA-SPLICING FACTOR 38A-RELATED"/>
    <property type="match status" value="1"/>
</dbReference>
<gene>
    <name evidence="8" type="ORF">LAMI_0H08108G</name>
</gene>
<evidence type="ECO:0000256" key="2">
    <source>
        <dbReference type="ARBA" id="ARBA00006164"/>
    </source>
</evidence>
<comment type="function">
    <text evidence="7">Required for pre-mRNA splicing.</text>
</comment>
<keyword evidence="6 7" id="KW-0539">Nucleus</keyword>
<comment type="similarity">
    <text evidence="2 7">Belongs to the PRP38 family.</text>
</comment>
<accession>A0A1G4KFU1</accession>
<proteinExistence type="inferred from homology"/>
<name>A0A1G4KFU1_9SACH</name>
<evidence type="ECO:0000313" key="8">
    <source>
        <dbReference type="EMBL" id="SCV03432.1"/>
    </source>
</evidence>
<keyword evidence="9" id="KW-1185">Reference proteome</keyword>
<dbReference type="AlphaFoldDB" id="A0A1G4KFU1"/>
<evidence type="ECO:0000256" key="3">
    <source>
        <dbReference type="ARBA" id="ARBA00022664"/>
    </source>
</evidence>
<evidence type="ECO:0000313" key="9">
    <source>
        <dbReference type="Proteomes" id="UP000191024"/>
    </source>
</evidence>
<dbReference type="OrthoDB" id="190958at2759"/>